<evidence type="ECO:0000313" key="1">
    <source>
        <dbReference type="EMBL" id="KAH9796455.1"/>
    </source>
</evidence>
<organism evidence="1 2">
    <name type="scientific">Citrus sinensis</name>
    <name type="common">Sweet orange</name>
    <name type="synonym">Citrus aurantium var. sinensis</name>
    <dbReference type="NCBI Taxonomy" id="2711"/>
    <lineage>
        <taxon>Eukaryota</taxon>
        <taxon>Viridiplantae</taxon>
        <taxon>Streptophyta</taxon>
        <taxon>Embryophyta</taxon>
        <taxon>Tracheophyta</taxon>
        <taxon>Spermatophyta</taxon>
        <taxon>Magnoliopsida</taxon>
        <taxon>eudicotyledons</taxon>
        <taxon>Gunneridae</taxon>
        <taxon>Pentapetalae</taxon>
        <taxon>rosids</taxon>
        <taxon>malvids</taxon>
        <taxon>Sapindales</taxon>
        <taxon>Rutaceae</taxon>
        <taxon>Aurantioideae</taxon>
        <taxon>Citrus</taxon>
    </lineage>
</organism>
<dbReference type="EMBL" id="CM039171">
    <property type="protein sequence ID" value="KAH9796455.1"/>
    <property type="molecule type" value="Genomic_DNA"/>
</dbReference>
<protein>
    <submittedName>
        <fullName evidence="1">Polyadenylation and cleavage factor</fullName>
    </submittedName>
</protein>
<accession>A0ACB8NEL8</accession>
<comment type="caution">
    <text evidence="1">The sequence shown here is derived from an EMBL/GenBank/DDBJ whole genome shotgun (WGS) entry which is preliminary data.</text>
</comment>
<gene>
    <name evidence="1" type="ORF">KPL71_005536</name>
</gene>
<name>A0ACB8NEL8_CITSI</name>
<reference evidence="2" key="1">
    <citation type="journal article" date="2023" name="Hortic. Res.">
        <title>A chromosome-level phased genome enabling allele-level studies in sweet orange: a case study on citrus Huanglongbing tolerance.</title>
        <authorList>
            <person name="Wu B."/>
            <person name="Yu Q."/>
            <person name="Deng Z."/>
            <person name="Duan Y."/>
            <person name="Luo F."/>
            <person name="Gmitter F. Jr."/>
        </authorList>
    </citation>
    <scope>NUCLEOTIDE SEQUENCE [LARGE SCALE GENOMIC DNA]</scope>
    <source>
        <strain evidence="2">cv. Valencia</strain>
    </source>
</reference>
<evidence type="ECO:0000313" key="2">
    <source>
        <dbReference type="Proteomes" id="UP000829398"/>
    </source>
</evidence>
<dbReference type="Proteomes" id="UP000829398">
    <property type="component" value="Chromosome 2"/>
</dbReference>
<sequence length="1151" mass="125818">MESGKILQNPRPSPSPSLAFTNNNKAMPNELAQKPSTPIIDKFRALLKLREAEARVGDGAGTTLSTNEIVQLYETVLAELTFNSKPIITDLTIIAGEQRAHGDGIAEAICTRILEAPVNHKLPSLYLLDSIVKNINKEYVRYFSSRLPEVFCEAYRQVHPDLYSAMQHLFGTWSTVFPQAVLRKIEAELQFSSQVNKQSSNVNSLRASESPRPTHGIHVNPKYIRQFEHSNTDSNIQQVKGTSSNLKEYGQNPAIGYDEFDTNHLELTSSQVGGQRSNPAGSVGRATFALGANKLHPSSTSRLGRSLSPLAIGSEGDEFAVENSPRRLEGTSPSHPVFDYGIGRAIGRNEEVSEWRNPNRFESTSTSYNLSNGHEHQGPRALIDAYGSDRRASNNKPPQVGHMGINGMGNKVASRSWQNTEEEEFDWEDMSPTLLDRGRKNDFLPSSVPLYGSTGARPDFSKLNASSLESDVRTNHSSQAQLPLLDDSSVTAEDSVSLLGSGRGTGKVSGFQSEPNQNLGSRYPQESWNLPHHFSRSSHPPNGRGRGRDSHIPFPGSGVPSLGVDKAAPYIDKFVGADAQFVRPPAVVSRIGSSGPDLLSTGAIQSSTGAWAPMNLHKPHLPPGQPVYPQQKQTRTQFDSINAAGRILNQGPSKSLYNSESKELSLMKPQLHDQHATPNQQNQGRAQFLSQEATNNFLPSIAASMPPHPLAPPLSHGYTQRGHNAVMGMVSSNPVPAGQQPLHVQSIQNSSLHLQGRPAPPLPPGPPPASSQMIPGSQSAGLVVPSQQPGHAFSGLISSLMAQGLISLTTQTPVQDSVGLEFNADLHKLRHESAISSLYANLPRQCTTCGLRFKCQEEHSSHMDWHVTKNRMSKNRKQKPSRKWFVSASMWLSGTEALGTDAIPGFLPAEPIVEKKDDEEMAVPADEDQNVCALCGEPFDDFYSDETEEWMYKGAIYMNAPNGSTEGMERSQLGPIVHAKCRSESTVIPSDDFKRDEGLSEPEDAIFDTSSGSSEEVALEIAVPWFFAKIMYINEITISLLTILNLSQASDSPSVPATDDYSFNAIQYCTCIFCCEKNKNQDYELFAVPARGDQNECPLRTEPFDVYMSDDTNDWMCIGTVDLSEAKASSRKFYKSLLGPVVNAKCINSSA</sequence>
<keyword evidence="2" id="KW-1185">Reference proteome</keyword>
<proteinExistence type="predicted"/>